<comment type="caution">
    <text evidence="1">The sequence shown here is derived from an EMBL/GenBank/DDBJ whole genome shotgun (WGS) entry which is preliminary data.</text>
</comment>
<name>A0A423X1P2_9PEZI</name>
<dbReference type="Proteomes" id="UP000283895">
    <property type="component" value="Unassembled WGS sequence"/>
</dbReference>
<dbReference type="AlphaFoldDB" id="A0A423X1P2"/>
<dbReference type="EMBL" id="LKEA01000004">
    <property type="protein sequence ID" value="ROW09789.1"/>
    <property type="molecule type" value="Genomic_DNA"/>
</dbReference>
<evidence type="ECO:0000313" key="1">
    <source>
        <dbReference type="EMBL" id="ROW09789.1"/>
    </source>
</evidence>
<gene>
    <name evidence="1" type="ORF">VMCG_02625</name>
</gene>
<evidence type="ECO:0000313" key="2">
    <source>
        <dbReference type="Proteomes" id="UP000283895"/>
    </source>
</evidence>
<accession>A0A423X1P2</accession>
<sequence length="59" mass="6846">MSGPGVVRNDLRETPAWQCHRTAGPVAIPYFLRVKRNCRDARDARYGFALGRMWRIRSL</sequence>
<protein>
    <submittedName>
        <fullName evidence="1">Uncharacterized protein</fullName>
    </submittedName>
</protein>
<organism evidence="1 2">
    <name type="scientific">Cytospora schulzeri</name>
    <dbReference type="NCBI Taxonomy" id="448051"/>
    <lineage>
        <taxon>Eukaryota</taxon>
        <taxon>Fungi</taxon>
        <taxon>Dikarya</taxon>
        <taxon>Ascomycota</taxon>
        <taxon>Pezizomycotina</taxon>
        <taxon>Sordariomycetes</taxon>
        <taxon>Sordariomycetidae</taxon>
        <taxon>Diaporthales</taxon>
        <taxon>Cytosporaceae</taxon>
        <taxon>Cytospora</taxon>
    </lineage>
</organism>
<proteinExistence type="predicted"/>
<reference evidence="1 2" key="1">
    <citation type="submission" date="2015-09" db="EMBL/GenBank/DDBJ databases">
        <title>Host preference determinants of Valsa canker pathogens revealed by comparative genomics.</title>
        <authorList>
            <person name="Yin Z."/>
            <person name="Huang L."/>
        </authorList>
    </citation>
    <scope>NUCLEOTIDE SEQUENCE [LARGE SCALE GENOMIC DNA]</scope>
    <source>
        <strain evidence="1 2">03-1</strain>
    </source>
</reference>
<keyword evidence="2" id="KW-1185">Reference proteome</keyword>